<dbReference type="SUPFAM" id="SSF101874">
    <property type="entry name" value="YceI-like"/>
    <property type="match status" value="1"/>
</dbReference>
<protein>
    <submittedName>
        <fullName evidence="4">Polyisoprenoid-binding protein</fullName>
    </submittedName>
</protein>
<feature type="region of interest" description="Disordered" evidence="1">
    <location>
        <begin position="193"/>
        <end position="252"/>
    </location>
</feature>
<organism evidence="4 5">
    <name type="scientific">Agrilutibacter solisilvae</name>
    <dbReference type="NCBI Taxonomy" id="2763317"/>
    <lineage>
        <taxon>Bacteria</taxon>
        <taxon>Pseudomonadati</taxon>
        <taxon>Pseudomonadota</taxon>
        <taxon>Gammaproteobacteria</taxon>
        <taxon>Lysobacterales</taxon>
        <taxon>Lysobacteraceae</taxon>
        <taxon>Agrilutibacter</taxon>
    </lineage>
</organism>
<dbReference type="InterPro" id="IPR007372">
    <property type="entry name" value="Lipid/polyisoprenoid-bd_YceI"/>
</dbReference>
<evidence type="ECO:0000313" key="5">
    <source>
        <dbReference type="Proteomes" id="UP000639274"/>
    </source>
</evidence>
<feature type="compositionally biased region" description="Low complexity" evidence="1">
    <location>
        <begin position="193"/>
        <end position="210"/>
    </location>
</feature>
<dbReference type="Pfam" id="PF04264">
    <property type="entry name" value="YceI"/>
    <property type="match status" value="1"/>
</dbReference>
<dbReference type="SMART" id="SM00867">
    <property type="entry name" value="YceI"/>
    <property type="match status" value="1"/>
</dbReference>
<dbReference type="Proteomes" id="UP000639274">
    <property type="component" value="Chromosome"/>
</dbReference>
<keyword evidence="2" id="KW-0732">Signal</keyword>
<evidence type="ECO:0000256" key="2">
    <source>
        <dbReference type="SAM" id="SignalP"/>
    </source>
</evidence>
<dbReference type="KEGG" id="lsf:I8J32_000185"/>
<evidence type="ECO:0000313" key="4">
    <source>
        <dbReference type="EMBL" id="QSX78423.1"/>
    </source>
</evidence>
<dbReference type="RefSeq" id="WP_200614037.1">
    <property type="nucleotide sequence ID" value="NZ_CP071518.1"/>
</dbReference>
<dbReference type="AlphaFoldDB" id="A0A974Y0Q6"/>
<reference evidence="4 5" key="1">
    <citation type="submission" date="2021-03" db="EMBL/GenBank/DDBJ databases">
        <title>Lysobacter sp. nov. isolated from soil of gangwondo yeongwol, south Korea.</title>
        <authorList>
            <person name="Kim K.R."/>
            <person name="Kim K.H."/>
            <person name="Jeon C.O."/>
        </authorList>
    </citation>
    <scope>NUCLEOTIDE SEQUENCE [LARGE SCALE GENOMIC DNA]</scope>
    <source>
        <strain evidence="4 5">R19</strain>
    </source>
</reference>
<name>A0A974Y0Q6_9GAMM</name>
<accession>A0A974Y0Q6</accession>
<keyword evidence="5" id="KW-1185">Reference proteome</keyword>
<feature type="compositionally biased region" description="Pro residues" evidence="1">
    <location>
        <begin position="225"/>
        <end position="234"/>
    </location>
</feature>
<evidence type="ECO:0000259" key="3">
    <source>
        <dbReference type="SMART" id="SM00867"/>
    </source>
</evidence>
<evidence type="ECO:0000256" key="1">
    <source>
        <dbReference type="SAM" id="MobiDB-lite"/>
    </source>
</evidence>
<feature type="domain" description="Lipid/polyisoprenoid-binding YceI-like" evidence="3">
    <location>
        <begin position="26"/>
        <end position="191"/>
    </location>
</feature>
<gene>
    <name evidence="4" type="ORF">I8J32_000185</name>
</gene>
<dbReference type="PANTHER" id="PTHR34406:SF1">
    <property type="entry name" value="PROTEIN YCEI"/>
    <property type="match status" value="1"/>
</dbReference>
<dbReference type="InterPro" id="IPR036761">
    <property type="entry name" value="TTHA0802/YceI-like_sf"/>
</dbReference>
<dbReference type="Gene3D" id="2.40.128.110">
    <property type="entry name" value="Lipid/polyisoprenoid-binding, YceI-like"/>
    <property type="match status" value="1"/>
</dbReference>
<feature type="chain" id="PRO_5036847114" evidence="2">
    <location>
        <begin position="21"/>
        <end position="252"/>
    </location>
</feature>
<dbReference type="PANTHER" id="PTHR34406">
    <property type="entry name" value="PROTEIN YCEI"/>
    <property type="match status" value="1"/>
</dbReference>
<proteinExistence type="predicted"/>
<feature type="compositionally biased region" description="Basic and acidic residues" evidence="1">
    <location>
        <begin position="236"/>
        <end position="252"/>
    </location>
</feature>
<sequence length="252" mass="26649">MSLRWLAIAALACIPFCGHAQDDEHQFALDPIHTRVVLGVSHAGFSQAVGTISGSTGTVRFDPDDWSVAQVDVTVPLQRLDLGDAEWNTAVLAPRLLDAQRHPQARFVSTRVEAIDAQHARACGELTLRGVTGPVCLDVTFNQLKRHPLPPFRRTAGFSAVATLSRKAFGITAWPTVIGDEVTLRIEAEAVRGQPRAPDAPAAQPGAENPVAPPPPQDAGTAGPEPAPIPPPAPARESDAPEPASHEADPTP</sequence>
<feature type="signal peptide" evidence="2">
    <location>
        <begin position="1"/>
        <end position="20"/>
    </location>
</feature>
<dbReference type="EMBL" id="CP071518">
    <property type="protein sequence ID" value="QSX78423.1"/>
    <property type="molecule type" value="Genomic_DNA"/>
</dbReference>